<dbReference type="Proteomes" id="UP001151760">
    <property type="component" value="Unassembled WGS sequence"/>
</dbReference>
<evidence type="ECO:0000313" key="1">
    <source>
        <dbReference type="EMBL" id="GJS66117.1"/>
    </source>
</evidence>
<evidence type="ECO:0000313" key="2">
    <source>
        <dbReference type="Proteomes" id="UP001151760"/>
    </source>
</evidence>
<dbReference type="EMBL" id="BQNB010009626">
    <property type="protein sequence ID" value="GJS66117.1"/>
    <property type="molecule type" value="Genomic_DNA"/>
</dbReference>
<name>A0ABQ4XMS5_9ASTR</name>
<evidence type="ECO:0008006" key="3">
    <source>
        <dbReference type="Google" id="ProtNLM"/>
    </source>
</evidence>
<sequence>MGLQLLQLKLRLGKNPSRSSRPLKSAENFWQILELCSLRVPFALDRSWKSGSPPCGCLGFYLDDSLVPVMAYETKHRYEQKLNHLEEALPEAPSATTTAIVCNAYTRRVVKQEDAEQELFEIVKPFHACKKEESQSVSTYLLKMKGYLDQMERLGYPMPLVLGIKCVTRPSLLFLSS</sequence>
<reference evidence="1" key="2">
    <citation type="submission" date="2022-01" db="EMBL/GenBank/DDBJ databases">
        <authorList>
            <person name="Yamashiro T."/>
            <person name="Shiraishi A."/>
            <person name="Satake H."/>
            <person name="Nakayama K."/>
        </authorList>
    </citation>
    <scope>NUCLEOTIDE SEQUENCE</scope>
</reference>
<protein>
    <recommendedName>
        <fullName evidence="3">Zinc finger, CCHC-type</fullName>
    </recommendedName>
</protein>
<reference evidence="1" key="1">
    <citation type="journal article" date="2022" name="Int. J. Mol. Sci.">
        <title>Draft Genome of Tanacetum Coccineum: Genomic Comparison of Closely Related Tanacetum-Family Plants.</title>
        <authorList>
            <person name="Yamashiro T."/>
            <person name="Shiraishi A."/>
            <person name="Nakayama K."/>
            <person name="Satake H."/>
        </authorList>
    </citation>
    <scope>NUCLEOTIDE SEQUENCE</scope>
</reference>
<proteinExistence type="predicted"/>
<accession>A0ABQ4XMS5</accession>
<organism evidence="1 2">
    <name type="scientific">Tanacetum coccineum</name>
    <dbReference type="NCBI Taxonomy" id="301880"/>
    <lineage>
        <taxon>Eukaryota</taxon>
        <taxon>Viridiplantae</taxon>
        <taxon>Streptophyta</taxon>
        <taxon>Embryophyta</taxon>
        <taxon>Tracheophyta</taxon>
        <taxon>Spermatophyta</taxon>
        <taxon>Magnoliopsida</taxon>
        <taxon>eudicotyledons</taxon>
        <taxon>Gunneridae</taxon>
        <taxon>Pentapetalae</taxon>
        <taxon>asterids</taxon>
        <taxon>campanulids</taxon>
        <taxon>Asterales</taxon>
        <taxon>Asteraceae</taxon>
        <taxon>Asteroideae</taxon>
        <taxon>Anthemideae</taxon>
        <taxon>Anthemidinae</taxon>
        <taxon>Tanacetum</taxon>
    </lineage>
</organism>
<comment type="caution">
    <text evidence="1">The sequence shown here is derived from an EMBL/GenBank/DDBJ whole genome shotgun (WGS) entry which is preliminary data.</text>
</comment>
<gene>
    <name evidence="1" type="ORF">Tco_0680681</name>
</gene>
<keyword evidence="2" id="KW-1185">Reference proteome</keyword>